<feature type="transmembrane region" description="Helical" evidence="1">
    <location>
        <begin position="31"/>
        <end position="51"/>
    </location>
</feature>
<gene>
    <name evidence="2" type="ORF">CEUTPL_LOCUS11050</name>
</gene>
<proteinExistence type="predicted"/>
<sequence>MQNIENKRLALGRSFYHQFQLCLARKHTFQLWPAAVVGQAGLIAGLKVYFFRSKAICEIPRHNVLMSFDNLIGQKVSFRRQGGFKRGILMDYVMDQTTMMPVFYVECEKKAIFAVAFFDLFLTSKQADRVLPEMYSTTSLLSW</sequence>
<keyword evidence="1" id="KW-0812">Transmembrane</keyword>
<keyword evidence="3" id="KW-1185">Reference proteome</keyword>
<organism evidence="2 3">
    <name type="scientific">Ceutorhynchus assimilis</name>
    <name type="common">cabbage seed weevil</name>
    <dbReference type="NCBI Taxonomy" id="467358"/>
    <lineage>
        <taxon>Eukaryota</taxon>
        <taxon>Metazoa</taxon>
        <taxon>Ecdysozoa</taxon>
        <taxon>Arthropoda</taxon>
        <taxon>Hexapoda</taxon>
        <taxon>Insecta</taxon>
        <taxon>Pterygota</taxon>
        <taxon>Neoptera</taxon>
        <taxon>Endopterygota</taxon>
        <taxon>Coleoptera</taxon>
        <taxon>Polyphaga</taxon>
        <taxon>Cucujiformia</taxon>
        <taxon>Curculionidae</taxon>
        <taxon>Ceutorhynchinae</taxon>
        <taxon>Ceutorhynchus</taxon>
    </lineage>
</organism>
<accession>A0A9N9QQS9</accession>
<reference evidence="2" key="1">
    <citation type="submission" date="2022-01" db="EMBL/GenBank/DDBJ databases">
        <authorList>
            <person name="King R."/>
        </authorList>
    </citation>
    <scope>NUCLEOTIDE SEQUENCE</scope>
</reference>
<keyword evidence="1" id="KW-1133">Transmembrane helix</keyword>
<keyword evidence="1" id="KW-0472">Membrane</keyword>
<dbReference type="EMBL" id="OU892282">
    <property type="protein sequence ID" value="CAG9770599.1"/>
    <property type="molecule type" value="Genomic_DNA"/>
</dbReference>
<evidence type="ECO:0000256" key="1">
    <source>
        <dbReference type="SAM" id="Phobius"/>
    </source>
</evidence>
<evidence type="ECO:0000313" key="3">
    <source>
        <dbReference type="Proteomes" id="UP001152799"/>
    </source>
</evidence>
<name>A0A9N9QQS9_9CUCU</name>
<dbReference type="Proteomes" id="UP001152799">
    <property type="component" value="Chromosome 6"/>
</dbReference>
<evidence type="ECO:0000313" key="2">
    <source>
        <dbReference type="EMBL" id="CAG9770599.1"/>
    </source>
</evidence>
<dbReference type="AlphaFoldDB" id="A0A9N9QQS9"/>
<dbReference type="OrthoDB" id="6758238at2759"/>
<protein>
    <submittedName>
        <fullName evidence="2">Uncharacterized protein</fullName>
    </submittedName>
</protein>